<dbReference type="SUPFAM" id="SSF51004">
    <property type="entry name" value="C-terminal (heme d1) domain of cytochrome cd1-nitrite reductase"/>
    <property type="match status" value="1"/>
</dbReference>
<keyword evidence="2" id="KW-0472">Membrane</keyword>
<evidence type="ECO:0000313" key="3">
    <source>
        <dbReference type="EMBL" id="AZG46035.1"/>
    </source>
</evidence>
<reference evidence="3 4" key="1">
    <citation type="submission" date="2018-11" db="EMBL/GenBank/DDBJ databases">
        <title>Gordonia insulae sp. nov., isolated from an island soil.</title>
        <authorList>
            <person name="Kim Y.S."/>
            <person name="Kim S.B."/>
        </authorList>
    </citation>
    <scope>NUCLEOTIDE SEQUENCE [LARGE SCALE GENOMIC DNA]</scope>
    <source>
        <strain evidence="3 4">MMS17-SY073</strain>
    </source>
</reference>
<dbReference type="InterPro" id="IPR013211">
    <property type="entry name" value="LVIVD"/>
</dbReference>
<keyword evidence="2" id="KW-0812">Transmembrane</keyword>
<feature type="region of interest" description="Disordered" evidence="1">
    <location>
        <begin position="76"/>
        <end position="100"/>
    </location>
</feature>
<dbReference type="Pfam" id="PF08309">
    <property type="entry name" value="LVIVD"/>
    <property type="match status" value="2"/>
</dbReference>
<sequence length="540" mass="57985">MIATHVVGRFMGAEMSDRSLFIRTFTGRSRRRHTLPVALLVVATVTISVLGTGAATAATHYFPDISEKSVAKARCGPGSLPERGLQGEVSAEDRNSGRSTRGYRCNMTALGGVRGAGGGIVSANYDHCSYTGSLFPGNNFVKQPGVQVVDVSNPHRPTVVGSLTDPAMRGGTWETLKVNRERKLLAATAVPLLWGGGFFAVYDISDCEHPKLLNARGPGIATPLPFTSHEGGFSPDGRTYWASGLSPGHLSAIDISNPAQPRVIWQGLHSFLGHGFGISPDGNRMYLSNMAGVTVLDISAVQRRAPYPQVPHLAAYLWPDGQLNQHSIPITYRNRPHILTADEGGSGGVKIFDVTRVNRPKYVAQIKLEINLPDNLDRNLRSSMGGSVFSSNPHYCAVDRPENPTALACSWESSGIRVFDIRDFSDIREIAYFNPPARTRATVVEAPNSPHVLASIMGVPAVEFLSLGMSIANGKVQLNDMIGPRTGMVVGGDTSTDWCLSPPEFRGNEIWATCADGGFYALQLSPGTYTPPADQETTIG</sequence>
<protein>
    <submittedName>
        <fullName evidence="3">Uncharacterized protein</fullName>
    </submittedName>
</protein>
<evidence type="ECO:0000313" key="4">
    <source>
        <dbReference type="Proteomes" id="UP000271469"/>
    </source>
</evidence>
<dbReference type="KEGG" id="gom:D7316_02635"/>
<organism evidence="3 4">
    <name type="scientific">Gordonia insulae</name>
    <dbReference type="NCBI Taxonomy" id="2420509"/>
    <lineage>
        <taxon>Bacteria</taxon>
        <taxon>Bacillati</taxon>
        <taxon>Actinomycetota</taxon>
        <taxon>Actinomycetes</taxon>
        <taxon>Mycobacteriales</taxon>
        <taxon>Gordoniaceae</taxon>
        <taxon>Gordonia</taxon>
    </lineage>
</organism>
<proteinExistence type="predicted"/>
<dbReference type="Gene3D" id="2.130.10.10">
    <property type="entry name" value="YVTN repeat-like/Quinoprotein amine dehydrogenase"/>
    <property type="match status" value="1"/>
</dbReference>
<evidence type="ECO:0000256" key="2">
    <source>
        <dbReference type="SAM" id="Phobius"/>
    </source>
</evidence>
<dbReference type="AlphaFoldDB" id="A0A3G8JN44"/>
<name>A0A3G8JN44_9ACTN</name>
<accession>A0A3G8JN44</accession>
<dbReference type="InterPro" id="IPR015943">
    <property type="entry name" value="WD40/YVTN_repeat-like_dom_sf"/>
</dbReference>
<keyword evidence="4" id="KW-1185">Reference proteome</keyword>
<feature type="transmembrane region" description="Helical" evidence="2">
    <location>
        <begin position="37"/>
        <end position="62"/>
    </location>
</feature>
<dbReference type="EMBL" id="CP033972">
    <property type="protein sequence ID" value="AZG46035.1"/>
    <property type="molecule type" value="Genomic_DNA"/>
</dbReference>
<gene>
    <name evidence="3" type="ORF">D7316_02635</name>
</gene>
<evidence type="ECO:0000256" key="1">
    <source>
        <dbReference type="SAM" id="MobiDB-lite"/>
    </source>
</evidence>
<dbReference type="Proteomes" id="UP000271469">
    <property type="component" value="Chromosome"/>
</dbReference>
<dbReference type="InterPro" id="IPR011048">
    <property type="entry name" value="Haem_d1_sf"/>
</dbReference>
<keyword evidence="2" id="KW-1133">Transmembrane helix</keyword>